<dbReference type="Pfam" id="PF22042">
    <property type="entry name" value="EF-G_D2"/>
    <property type="match status" value="1"/>
</dbReference>
<dbReference type="InterPro" id="IPR044145">
    <property type="entry name" value="IF2_II"/>
</dbReference>
<dbReference type="Gene3D" id="3.30.56.50">
    <property type="entry name" value="Putative DNA-binding domain, N-terminal subdomain of bacterial translation initiation factor IF2"/>
    <property type="match status" value="1"/>
</dbReference>
<evidence type="ECO:0000256" key="3">
    <source>
        <dbReference type="ARBA" id="ARBA00022540"/>
    </source>
</evidence>
<dbReference type="InterPro" id="IPR006847">
    <property type="entry name" value="IF2_N"/>
</dbReference>
<dbReference type="InterPro" id="IPR027417">
    <property type="entry name" value="P-loop_NTPase"/>
</dbReference>
<accession>A0A3B0XUZ8</accession>
<dbReference type="SUPFAM" id="SSF50447">
    <property type="entry name" value="Translation proteins"/>
    <property type="match status" value="2"/>
</dbReference>
<keyword evidence="2" id="KW-0963">Cytoplasm</keyword>
<dbReference type="InterPro" id="IPR009061">
    <property type="entry name" value="DNA-bd_dom_put_sf"/>
</dbReference>
<dbReference type="AlphaFoldDB" id="A0A3B0XUZ8"/>
<dbReference type="FunFam" id="2.40.30.10:FF:000008">
    <property type="entry name" value="Translation initiation factor IF-2"/>
    <property type="match status" value="1"/>
</dbReference>
<dbReference type="NCBIfam" id="TIGR00231">
    <property type="entry name" value="small_GTP"/>
    <property type="match status" value="1"/>
</dbReference>
<proteinExistence type="inferred from homology"/>
<dbReference type="Pfam" id="PF08364">
    <property type="entry name" value="IF2_assoc"/>
    <property type="match status" value="1"/>
</dbReference>
<dbReference type="GO" id="GO:0005829">
    <property type="term" value="C:cytosol"/>
    <property type="evidence" value="ECO:0007669"/>
    <property type="project" value="TreeGrafter"/>
</dbReference>
<dbReference type="FunFam" id="3.40.50.300:FF:000019">
    <property type="entry name" value="Translation initiation factor IF-2"/>
    <property type="match status" value="1"/>
</dbReference>
<dbReference type="SUPFAM" id="SSF52540">
    <property type="entry name" value="P-loop containing nucleoside triphosphate hydrolases"/>
    <property type="match status" value="1"/>
</dbReference>
<dbReference type="Pfam" id="PF00009">
    <property type="entry name" value="GTP_EFTU"/>
    <property type="match status" value="1"/>
</dbReference>
<feature type="region of interest" description="Disordered" evidence="7">
    <location>
        <begin position="70"/>
        <end position="247"/>
    </location>
</feature>
<dbReference type="CDD" id="cd01887">
    <property type="entry name" value="IF2_eIF5B"/>
    <property type="match status" value="1"/>
</dbReference>
<dbReference type="HAMAP" id="MF_00100_B">
    <property type="entry name" value="IF_2_B"/>
    <property type="match status" value="1"/>
</dbReference>
<feature type="domain" description="Tr-type G" evidence="8">
    <location>
        <begin position="344"/>
        <end position="513"/>
    </location>
</feature>
<reference evidence="9" key="1">
    <citation type="submission" date="2018-06" db="EMBL/GenBank/DDBJ databases">
        <authorList>
            <person name="Zhirakovskaya E."/>
        </authorList>
    </citation>
    <scope>NUCLEOTIDE SEQUENCE</scope>
</reference>
<feature type="compositionally biased region" description="Basic and acidic residues" evidence="7">
    <location>
        <begin position="99"/>
        <end position="168"/>
    </location>
</feature>
<dbReference type="PROSITE" id="PS51722">
    <property type="entry name" value="G_TR_2"/>
    <property type="match status" value="1"/>
</dbReference>
<organism evidence="9">
    <name type="scientific">hydrothermal vent metagenome</name>
    <dbReference type="NCBI Taxonomy" id="652676"/>
    <lineage>
        <taxon>unclassified sequences</taxon>
        <taxon>metagenomes</taxon>
        <taxon>ecological metagenomes</taxon>
    </lineage>
</organism>
<dbReference type="InterPro" id="IPR000795">
    <property type="entry name" value="T_Tr_GTP-bd_dom"/>
</dbReference>
<dbReference type="SUPFAM" id="SSF46955">
    <property type="entry name" value="Putative DNA-binding domain"/>
    <property type="match status" value="1"/>
</dbReference>
<dbReference type="FunFam" id="2.40.30.10:FF:000007">
    <property type="entry name" value="Translation initiation factor IF-2"/>
    <property type="match status" value="1"/>
</dbReference>
<dbReference type="InterPro" id="IPR000178">
    <property type="entry name" value="TF_IF2_bacterial-like"/>
</dbReference>
<evidence type="ECO:0000259" key="8">
    <source>
        <dbReference type="PROSITE" id="PS51722"/>
    </source>
</evidence>
<evidence type="ECO:0000256" key="5">
    <source>
        <dbReference type="ARBA" id="ARBA00022917"/>
    </source>
</evidence>
<dbReference type="PANTHER" id="PTHR43381">
    <property type="entry name" value="TRANSLATION INITIATION FACTOR IF-2-RELATED"/>
    <property type="match status" value="1"/>
</dbReference>
<protein>
    <submittedName>
        <fullName evidence="9">Translation initiation factor 2</fullName>
    </submittedName>
</protein>
<evidence type="ECO:0000256" key="1">
    <source>
        <dbReference type="ARBA" id="ARBA00007733"/>
    </source>
</evidence>
<keyword evidence="5" id="KW-0648">Protein biosynthesis</keyword>
<comment type="similarity">
    <text evidence="1">Belongs to the TRAFAC class translation factor GTPase superfamily. Classic translation factor GTPase family. IF-2 subfamily.</text>
</comment>
<evidence type="ECO:0000256" key="6">
    <source>
        <dbReference type="ARBA" id="ARBA00023134"/>
    </source>
</evidence>
<keyword evidence="6" id="KW-0342">GTP-binding</keyword>
<dbReference type="InterPro" id="IPR023115">
    <property type="entry name" value="TIF_IF2_dom3"/>
</dbReference>
<dbReference type="GO" id="GO:0005525">
    <property type="term" value="F:GTP binding"/>
    <property type="evidence" value="ECO:0007669"/>
    <property type="project" value="UniProtKB-KW"/>
</dbReference>
<dbReference type="Gene3D" id="3.40.50.300">
    <property type="entry name" value="P-loop containing nucleotide triphosphate hydrolases"/>
    <property type="match status" value="1"/>
</dbReference>
<dbReference type="Pfam" id="PF04760">
    <property type="entry name" value="IF2_N"/>
    <property type="match status" value="2"/>
</dbReference>
<dbReference type="GO" id="GO:0003924">
    <property type="term" value="F:GTPase activity"/>
    <property type="evidence" value="ECO:0007669"/>
    <property type="project" value="InterPro"/>
</dbReference>
<dbReference type="GO" id="GO:0003743">
    <property type="term" value="F:translation initiation factor activity"/>
    <property type="evidence" value="ECO:0007669"/>
    <property type="project" value="UniProtKB-KW"/>
</dbReference>
<dbReference type="InterPro" id="IPR036925">
    <property type="entry name" value="TIF_IF2_dom3_sf"/>
</dbReference>
<dbReference type="InterPro" id="IPR005225">
    <property type="entry name" value="Small_GTP-bd"/>
</dbReference>
<sequence length="846" mass="91248">MSKVTVKQLSEVVGAPVDRLLEQLKDAGIEAANADTEITDEQKFKLLDHLRNSHGKKIAAGGGKSKITLKRKTSTELKGDGAKSVSVEVRKKRSFAKLSDADETKEKERAEIQRLMAEKEAREAQREKAEEASIQKSKDAAKQREEEAIAEKAAKEKTRQQGEEKKQTEATTQTTGDKPAAKPEQAAKGADAQGAGKSDAKSGRKNKTHKAAGDKTRYGRKELHVASGKGGGRHKKPSRKVLAAKNAESKHAFEKPVDRIVYDVDVPETIKVSDLAVKMSMKAGEMIKVMMKMGVMATINQVIDQDTGILIVEECGHRANASSADDRENVLLASASDELHDKQPRPPVVTIMGHVDHGKTSLLDYIRESKVTSGEAGGITQHIGAYHVETGKGVITFLDTPGHAAFTAMRARGAQATDIVILVVAADDGVMPQTVEAVQHAKAAGVPLIVAVNKMDKEEADPDRVKTELGSHEVIPDDWGGDNIFVNVSAKTGEGIDALLEAINLTAEVMELTAETKGHAQGIVIEATLDKGRGVTTTVLIQKGSLKKGDTLLAGQEYGRVRAMFDESGRQIDEAGPSIPVAVLGLSGTPSAGDPVQVMTDERDARELASSRNHKERDIRFAAQQQAKLDSLFTNLGKGEVKLLKVLLKTDVQGSLEAIRDSLMKLAADNEEVDVAIVGSGVGGINETDISLAVASNAVVLGFNVRADAAARKAVAERGVDMRYYSVIYDLIDSVKLALTGMLSAKYREDIIGLAEVKDIFKSPKFGLIAGSIVTEGTIKRSQPIRVLRENIVIYEGELESLRRFKDAVEEVRSGTECGIGVKNYNDVKVGDQIEVFERVEMERVL</sequence>
<dbReference type="InterPro" id="IPR015760">
    <property type="entry name" value="TIF_IF2"/>
</dbReference>
<dbReference type="CDD" id="cd03702">
    <property type="entry name" value="IF2_mtIF2_II"/>
    <property type="match status" value="1"/>
</dbReference>
<evidence type="ECO:0000256" key="2">
    <source>
        <dbReference type="ARBA" id="ARBA00022490"/>
    </source>
</evidence>
<dbReference type="CDD" id="cd03692">
    <property type="entry name" value="mtIF2_IVc"/>
    <property type="match status" value="1"/>
</dbReference>
<dbReference type="EMBL" id="UOFG01000103">
    <property type="protein sequence ID" value="VAW59994.1"/>
    <property type="molecule type" value="Genomic_DNA"/>
</dbReference>
<dbReference type="PROSITE" id="PS01176">
    <property type="entry name" value="IF2"/>
    <property type="match status" value="1"/>
</dbReference>
<dbReference type="SUPFAM" id="SSF52156">
    <property type="entry name" value="Initiation factor IF2/eIF5b, domain 3"/>
    <property type="match status" value="1"/>
</dbReference>
<dbReference type="Pfam" id="PF11987">
    <property type="entry name" value="IF-2"/>
    <property type="match status" value="1"/>
</dbReference>
<dbReference type="PANTHER" id="PTHR43381:SF5">
    <property type="entry name" value="TR-TYPE G DOMAIN-CONTAINING PROTEIN"/>
    <property type="match status" value="1"/>
</dbReference>
<keyword evidence="4" id="KW-0547">Nucleotide-binding</keyword>
<dbReference type="FunFam" id="3.40.50.10050:FF:000001">
    <property type="entry name" value="Translation initiation factor IF-2"/>
    <property type="match status" value="1"/>
</dbReference>
<name>A0A3B0XUZ8_9ZZZZ</name>
<feature type="compositionally biased region" description="Low complexity" evidence="7">
    <location>
        <begin position="186"/>
        <end position="197"/>
    </location>
</feature>
<keyword evidence="3 9" id="KW-0396">Initiation factor</keyword>
<dbReference type="InterPro" id="IPR009000">
    <property type="entry name" value="Transl_B-barrel_sf"/>
</dbReference>
<evidence type="ECO:0000256" key="7">
    <source>
        <dbReference type="SAM" id="MobiDB-lite"/>
    </source>
</evidence>
<dbReference type="Gene3D" id="3.40.50.10050">
    <property type="entry name" value="Translation initiation factor IF- 2, domain 3"/>
    <property type="match status" value="1"/>
</dbReference>
<feature type="compositionally biased region" description="Basic and acidic residues" evidence="7">
    <location>
        <begin position="211"/>
        <end position="224"/>
    </location>
</feature>
<dbReference type="Gene3D" id="2.40.30.10">
    <property type="entry name" value="Translation factors"/>
    <property type="match status" value="2"/>
</dbReference>
<dbReference type="InterPro" id="IPR013575">
    <property type="entry name" value="IF2_assoc_dom_bac"/>
</dbReference>
<gene>
    <name evidence="9" type="ORF">MNBD_GAMMA11-1276</name>
</gene>
<evidence type="ECO:0000256" key="4">
    <source>
        <dbReference type="ARBA" id="ARBA00022741"/>
    </source>
</evidence>
<dbReference type="InterPro" id="IPR053905">
    <property type="entry name" value="EF-G-like_DII"/>
</dbReference>
<dbReference type="NCBIfam" id="TIGR00487">
    <property type="entry name" value="IF-2"/>
    <property type="match status" value="1"/>
</dbReference>
<evidence type="ECO:0000313" key="9">
    <source>
        <dbReference type="EMBL" id="VAW59994.1"/>
    </source>
</evidence>